<dbReference type="Proteomes" id="UP000534294">
    <property type="component" value="Unassembled WGS sequence"/>
</dbReference>
<gene>
    <name evidence="1" type="ORF">HNQ64_003347</name>
</gene>
<reference evidence="1 2" key="1">
    <citation type="submission" date="2020-08" db="EMBL/GenBank/DDBJ databases">
        <title>Genomic Encyclopedia of Type Strains, Phase IV (KMG-IV): sequencing the most valuable type-strain genomes for metagenomic binning, comparative biology and taxonomic classification.</title>
        <authorList>
            <person name="Goeker M."/>
        </authorList>
    </citation>
    <scope>NUCLEOTIDE SEQUENCE [LARGE SCALE GENOMIC DNA]</scope>
    <source>
        <strain evidence="1 2">DSM 12251</strain>
    </source>
</reference>
<evidence type="ECO:0000313" key="2">
    <source>
        <dbReference type="Proteomes" id="UP000534294"/>
    </source>
</evidence>
<name>A0A7W8DR22_9BACT</name>
<comment type="caution">
    <text evidence="1">The sequence shown here is derived from an EMBL/GenBank/DDBJ whole genome shotgun (WGS) entry which is preliminary data.</text>
</comment>
<dbReference type="AlphaFoldDB" id="A0A7W8DR22"/>
<sequence>MVEISKGWQAGCLDTHFIFSETLPESEEQLSHLANTKKADGAIAIGSINKSSEEAKIRR</sequence>
<keyword evidence="2" id="KW-1185">Reference proteome</keyword>
<dbReference type="RefSeq" id="WP_184210471.1">
    <property type="nucleotide sequence ID" value="NZ_JACHIF010000007.1"/>
</dbReference>
<organism evidence="1 2">
    <name type="scientific">Prosthecobacter dejongeii</name>
    <dbReference type="NCBI Taxonomy" id="48465"/>
    <lineage>
        <taxon>Bacteria</taxon>
        <taxon>Pseudomonadati</taxon>
        <taxon>Verrucomicrobiota</taxon>
        <taxon>Verrucomicrobiia</taxon>
        <taxon>Verrucomicrobiales</taxon>
        <taxon>Verrucomicrobiaceae</taxon>
        <taxon>Prosthecobacter</taxon>
    </lineage>
</organism>
<dbReference type="EMBL" id="JACHIF010000007">
    <property type="protein sequence ID" value="MBB5039078.1"/>
    <property type="molecule type" value="Genomic_DNA"/>
</dbReference>
<proteinExistence type="predicted"/>
<evidence type="ECO:0000313" key="1">
    <source>
        <dbReference type="EMBL" id="MBB5039078.1"/>
    </source>
</evidence>
<accession>A0A7W8DR22</accession>
<protein>
    <submittedName>
        <fullName evidence="1">Uncharacterized protein</fullName>
    </submittedName>
</protein>